<feature type="transmembrane region" description="Helical" evidence="7">
    <location>
        <begin position="482"/>
        <end position="502"/>
    </location>
</feature>
<feature type="transmembrane region" description="Helical" evidence="7">
    <location>
        <begin position="608"/>
        <end position="627"/>
    </location>
</feature>
<feature type="transmembrane region" description="Helical" evidence="7">
    <location>
        <begin position="187"/>
        <end position="206"/>
    </location>
</feature>
<keyword evidence="2" id="KW-1003">Cell membrane</keyword>
<dbReference type="Pfam" id="PF01943">
    <property type="entry name" value="Polysacc_synt"/>
    <property type="match status" value="1"/>
</dbReference>
<evidence type="ECO:0000256" key="3">
    <source>
        <dbReference type="ARBA" id="ARBA00022692"/>
    </source>
</evidence>
<dbReference type="PANTHER" id="PTHR30250:SF11">
    <property type="entry name" value="O-ANTIGEN TRANSPORTER-RELATED"/>
    <property type="match status" value="1"/>
</dbReference>
<evidence type="ECO:0000313" key="9">
    <source>
        <dbReference type="Proteomes" id="UP000218628"/>
    </source>
</evidence>
<feature type="transmembrane region" description="Helical" evidence="7">
    <location>
        <begin position="293"/>
        <end position="314"/>
    </location>
</feature>
<dbReference type="GO" id="GO:0005886">
    <property type="term" value="C:plasma membrane"/>
    <property type="evidence" value="ECO:0007669"/>
    <property type="project" value="UniProtKB-SubCell"/>
</dbReference>
<feature type="transmembrane region" description="Helical" evidence="7">
    <location>
        <begin position="354"/>
        <end position="372"/>
    </location>
</feature>
<feature type="transmembrane region" description="Helical" evidence="7">
    <location>
        <begin position="326"/>
        <end position="348"/>
    </location>
</feature>
<feature type="region of interest" description="Disordered" evidence="6">
    <location>
        <begin position="1"/>
        <end position="68"/>
    </location>
</feature>
<keyword evidence="5 7" id="KW-0472">Membrane</keyword>
<comment type="subcellular location">
    <subcellularLocation>
        <location evidence="1">Cell membrane</location>
        <topology evidence="1">Multi-pass membrane protein</topology>
    </subcellularLocation>
</comment>
<dbReference type="AlphaFoldDB" id="A0A291DEE8"/>
<feature type="compositionally biased region" description="Low complexity" evidence="6">
    <location>
        <begin position="153"/>
        <end position="166"/>
    </location>
</feature>
<dbReference type="RefSeq" id="WP_070542643.1">
    <property type="nucleotide sequence ID" value="NZ_CAUVIX010000015.1"/>
</dbReference>
<feature type="compositionally biased region" description="Basic and acidic residues" evidence="6">
    <location>
        <begin position="136"/>
        <end position="151"/>
    </location>
</feature>
<proteinExistence type="predicted"/>
<name>A0A291DEE8_9MICC</name>
<dbReference type="PANTHER" id="PTHR30250">
    <property type="entry name" value="PST FAMILY PREDICTED COLANIC ACID TRANSPORTER"/>
    <property type="match status" value="1"/>
</dbReference>
<evidence type="ECO:0000256" key="7">
    <source>
        <dbReference type="SAM" id="Phobius"/>
    </source>
</evidence>
<feature type="transmembrane region" description="Helical" evidence="7">
    <location>
        <begin position="550"/>
        <end position="570"/>
    </location>
</feature>
<keyword evidence="3 7" id="KW-0812">Transmembrane</keyword>
<feature type="transmembrane region" description="Helical" evidence="7">
    <location>
        <begin position="514"/>
        <end position="538"/>
    </location>
</feature>
<feature type="transmembrane region" description="Helical" evidence="7">
    <location>
        <begin position="262"/>
        <end position="281"/>
    </location>
</feature>
<evidence type="ECO:0000313" key="8">
    <source>
        <dbReference type="EMBL" id="ATF62777.1"/>
    </source>
</evidence>
<dbReference type="Proteomes" id="UP000218628">
    <property type="component" value="Chromosome"/>
</dbReference>
<dbReference type="EMBL" id="CP023510">
    <property type="protein sequence ID" value="ATF62777.1"/>
    <property type="molecule type" value="Genomic_DNA"/>
</dbReference>
<protein>
    <submittedName>
        <fullName evidence="8">Multidrug transporter MATE</fullName>
    </submittedName>
</protein>
<keyword evidence="4 7" id="KW-1133">Transmembrane helix</keyword>
<feature type="transmembrane region" description="Helical" evidence="7">
    <location>
        <begin position="633"/>
        <end position="651"/>
    </location>
</feature>
<feature type="transmembrane region" description="Helical" evidence="7">
    <location>
        <begin position="576"/>
        <end position="596"/>
    </location>
</feature>
<evidence type="ECO:0000256" key="1">
    <source>
        <dbReference type="ARBA" id="ARBA00004651"/>
    </source>
</evidence>
<evidence type="ECO:0000256" key="5">
    <source>
        <dbReference type="ARBA" id="ARBA00023136"/>
    </source>
</evidence>
<dbReference type="InterPro" id="IPR002797">
    <property type="entry name" value="Polysacc_synth"/>
</dbReference>
<evidence type="ECO:0000256" key="6">
    <source>
        <dbReference type="SAM" id="MobiDB-lite"/>
    </source>
</evidence>
<evidence type="ECO:0000256" key="2">
    <source>
        <dbReference type="ARBA" id="ARBA00022475"/>
    </source>
</evidence>
<sequence>MTKNQSPRGLETTAVSAFDDAYSTGGHPSRRARLRESGEYVDPVVEQADSQAESSTDEFAPTVDDIRSGRFPATTALSIVPPARGFASEELLPDSLEAGSSESGTSTAGSSAANATAVVGAHLSGSRRVASATAESVEKAQEEKTPNEKAKPSASGAQADSASAKSVPVKKAPGKAKQPSLAKSGSLASLCVMYGAGIAFVTTMVVSNGIGAEGSGEFFRLMALFAIAISLVTFGADTGLVRTMSAQRALGRYGVLPQLIRYGLIPSLVTSVLLVAGVYIYTEIVPMAPQYQAAMRVSSAFVLIAALMTVFFGALRGLHRVVTFTLLQNVLLPTLRFAAVGLVVLFSGQLMDLVYAWTIPVAITAVVALWLLERAFPSEEHVEVLSSEDSPPETFRSFWGFSSARGVATIVETILEWIDVLVVTAFLGAAAGGIYGAVNRCVRVGTMIEHTGRVVTGPSISAALATRQLDRARDIFLSTTRVLTALSWPFYLSLAFFGPTLLGFFGKGFEAGAGILWVICPAAMLSMSAGGVQSVLLMSGKSRWQLLNKLSSLVVAVTLNFTLVPVWGLYGAVTAWASALLIDTFLASYQVFRLVGIRASAREMAPSLFLGAAVPTVCALASLAFLGQSVLGVIVYVVLLVPVYGAVLYRFRKALGIERFLSARRAKS</sequence>
<gene>
    <name evidence="8" type="ORF">CO690_03415</name>
</gene>
<feature type="region of interest" description="Disordered" evidence="6">
    <location>
        <begin position="129"/>
        <end position="181"/>
    </location>
</feature>
<organism evidence="8 9">
    <name type="scientific">Rothia mucilaginosa</name>
    <dbReference type="NCBI Taxonomy" id="43675"/>
    <lineage>
        <taxon>Bacteria</taxon>
        <taxon>Bacillati</taxon>
        <taxon>Actinomycetota</taxon>
        <taxon>Actinomycetes</taxon>
        <taxon>Micrococcales</taxon>
        <taxon>Micrococcaceae</taxon>
        <taxon>Rothia</taxon>
    </lineage>
</organism>
<feature type="transmembrane region" description="Helical" evidence="7">
    <location>
        <begin position="218"/>
        <end position="241"/>
    </location>
</feature>
<accession>A0A291DEE8</accession>
<reference evidence="9" key="1">
    <citation type="submission" date="2017-09" db="EMBL/GenBank/DDBJ databases">
        <title>FDA dAtabase for Regulatory Grade micrObial Sequences (FDA-ARGOS): Supporting development and validation of Infectious Disease Dx tests.</title>
        <authorList>
            <person name="Minogue T."/>
            <person name="Wolcott M."/>
            <person name="Wasieloski L."/>
            <person name="Aguilar W."/>
            <person name="Moore D."/>
            <person name="Tallon L."/>
            <person name="Sadzewicz L."/>
            <person name="Ott S."/>
            <person name="Zhao X."/>
            <person name="Nagaraj S."/>
            <person name="Vavikolanu K."/>
            <person name="Aluvathingal J."/>
            <person name="Nadendla S."/>
            <person name="Sichtig H."/>
        </authorList>
    </citation>
    <scope>NUCLEOTIDE SEQUENCE [LARGE SCALE GENOMIC DNA]</scope>
    <source>
        <strain evidence="9">FDAARGOS_369</strain>
    </source>
</reference>
<dbReference type="InterPro" id="IPR050833">
    <property type="entry name" value="Poly_Biosynth_Transport"/>
</dbReference>
<evidence type="ECO:0000256" key="4">
    <source>
        <dbReference type="ARBA" id="ARBA00022989"/>
    </source>
</evidence>